<dbReference type="EMBL" id="RQTK01000821">
    <property type="protein sequence ID" value="RUS74538.1"/>
    <property type="molecule type" value="Genomic_DNA"/>
</dbReference>
<gene>
    <name evidence="1" type="ORF">EGW08_017686</name>
</gene>
<dbReference type="Proteomes" id="UP000271974">
    <property type="component" value="Unassembled WGS sequence"/>
</dbReference>
<accession>A0A3S0ZGU3</accession>
<reference evidence="1 2" key="1">
    <citation type="submission" date="2019-01" db="EMBL/GenBank/DDBJ databases">
        <title>A draft genome assembly of the solar-powered sea slug Elysia chlorotica.</title>
        <authorList>
            <person name="Cai H."/>
            <person name="Li Q."/>
            <person name="Fang X."/>
            <person name="Li J."/>
            <person name="Curtis N.E."/>
            <person name="Altenburger A."/>
            <person name="Shibata T."/>
            <person name="Feng M."/>
            <person name="Maeda T."/>
            <person name="Schwartz J.A."/>
            <person name="Shigenobu S."/>
            <person name="Lundholm N."/>
            <person name="Nishiyama T."/>
            <person name="Yang H."/>
            <person name="Hasebe M."/>
            <person name="Li S."/>
            <person name="Pierce S.K."/>
            <person name="Wang J."/>
        </authorList>
    </citation>
    <scope>NUCLEOTIDE SEQUENCE [LARGE SCALE GENOMIC DNA]</scope>
    <source>
        <strain evidence="1">EC2010</strain>
        <tissue evidence="1">Whole organism of an adult</tissue>
    </source>
</reference>
<comment type="caution">
    <text evidence="1">The sequence shown here is derived from an EMBL/GenBank/DDBJ whole genome shotgun (WGS) entry which is preliminary data.</text>
</comment>
<protein>
    <submittedName>
        <fullName evidence="1">Uncharacterized protein</fullName>
    </submittedName>
</protein>
<sequence>MFYLPQHFHFTFLSNSPHLPSDSKTLTSSILSLTLLLLGVTSICYSSLSLTLTSISLSLSPSPLLSQSLLTSAPPFHLHYLLLLSLSPPSFPLHPLCCNLSLHLTSFFPSTLSNHSFPPHLPPHYSITFLLSISSFMPPLSLTALLPSRLFQLWPLQERGAESWGRGRCCALPSAITRSISSTVRGTQDSSSMPVSVIAMSSSIL</sequence>
<name>A0A3S0ZGU3_ELYCH</name>
<keyword evidence="2" id="KW-1185">Reference proteome</keyword>
<evidence type="ECO:0000313" key="2">
    <source>
        <dbReference type="Proteomes" id="UP000271974"/>
    </source>
</evidence>
<feature type="non-terminal residue" evidence="1">
    <location>
        <position position="205"/>
    </location>
</feature>
<evidence type="ECO:0000313" key="1">
    <source>
        <dbReference type="EMBL" id="RUS74538.1"/>
    </source>
</evidence>
<dbReference type="AlphaFoldDB" id="A0A3S0ZGU3"/>
<organism evidence="1 2">
    <name type="scientific">Elysia chlorotica</name>
    <name type="common">Eastern emerald elysia</name>
    <name type="synonym">Sea slug</name>
    <dbReference type="NCBI Taxonomy" id="188477"/>
    <lineage>
        <taxon>Eukaryota</taxon>
        <taxon>Metazoa</taxon>
        <taxon>Spiralia</taxon>
        <taxon>Lophotrochozoa</taxon>
        <taxon>Mollusca</taxon>
        <taxon>Gastropoda</taxon>
        <taxon>Heterobranchia</taxon>
        <taxon>Euthyneura</taxon>
        <taxon>Panpulmonata</taxon>
        <taxon>Sacoglossa</taxon>
        <taxon>Placobranchoidea</taxon>
        <taxon>Plakobranchidae</taxon>
        <taxon>Elysia</taxon>
    </lineage>
</organism>
<proteinExistence type="predicted"/>